<keyword evidence="3" id="KW-1185">Reference proteome</keyword>
<evidence type="ECO:0000313" key="3">
    <source>
        <dbReference type="Proteomes" id="UP000735302"/>
    </source>
</evidence>
<reference evidence="2 3" key="1">
    <citation type="journal article" date="2021" name="Elife">
        <title>Chloroplast acquisition without the gene transfer in kleptoplastic sea slugs, Plakobranchus ocellatus.</title>
        <authorList>
            <person name="Maeda T."/>
            <person name="Takahashi S."/>
            <person name="Yoshida T."/>
            <person name="Shimamura S."/>
            <person name="Takaki Y."/>
            <person name="Nagai Y."/>
            <person name="Toyoda A."/>
            <person name="Suzuki Y."/>
            <person name="Arimoto A."/>
            <person name="Ishii H."/>
            <person name="Satoh N."/>
            <person name="Nishiyama T."/>
            <person name="Hasebe M."/>
            <person name="Maruyama T."/>
            <person name="Minagawa J."/>
            <person name="Obokata J."/>
            <person name="Shigenobu S."/>
        </authorList>
    </citation>
    <scope>NUCLEOTIDE SEQUENCE [LARGE SCALE GENOMIC DNA]</scope>
</reference>
<dbReference type="AlphaFoldDB" id="A0AAV4BQW3"/>
<comment type="caution">
    <text evidence="2">The sequence shown here is derived from an EMBL/GenBank/DDBJ whole genome shotgun (WGS) entry which is preliminary data.</text>
</comment>
<protein>
    <submittedName>
        <fullName evidence="2">Uncharacterized protein</fullName>
    </submittedName>
</protein>
<proteinExistence type="predicted"/>
<gene>
    <name evidence="2" type="ORF">PoB_004800000</name>
</gene>
<accession>A0AAV4BQW3</accession>
<feature type="region of interest" description="Disordered" evidence="1">
    <location>
        <begin position="1"/>
        <end position="22"/>
    </location>
</feature>
<evidence type="ECO:0000313" key="2">
    <source>
        <dbReference type="EMBL" id="GFO21495.1"/>
    </source>
</evidence>
<dbReference type="Proteomes" id="UP000735302">
    <property type="component" value="Unassembled WGS sequence"/>
</dbReference>
<organism evidence="2 3">
    <name type="scientific">Plakobranchus ocellatus</name>
    <dbReference type="NCBI Taxonomy" id="259542"/>
    <lineage>
        <taxon>Eukaryota</taxon>
        <taxon>Metazoa</taxon>
        <taxon>Spiralia</taxon>
        <taxon>Lophotrochozoa</taxon>
        <taxon>Mollusca</taxon>
        <taxon>Gastropoda</taxon>
        <taxon>Heterobranchia</taxon>
        <taxon>Euthyneura</taxon>
        <taxon>Panpulmonata</taxon>
        <taxon>Sacoglossa</taxon>
        <taxon>Placobranchoidea</taxon>
        <taxon>Plakobranchidae</taxon>
        <taxon>Plakobranchus</taxon>
    </lineage>
</organism>
<dbReference type="EMBL" id="BLXT01005260">
    <property type="protein sequence ID" value="GFO21495.1"/>
    <property type="molecule type" value="Genomic_DNA"/>
</dbReference>
<sequence>MASPQQGDPRLSGSPTGAPVTGFEPATKEILQISGCVPYHNATNAPATKAEQFAVQIVTRQRYRQIVTQIRKLHLSDVTQTALSPDCNETAISPRCNTGSGIPRWQQSELFLQIVTHTDHTALSPHCNKTALSPDCNTDISDSFISRF</sequence>
<evidence type="ECO:0000256" key="1">
    <source>
        <dbReference type="SAM" id="MobiDB-lite"/>
    </source>
</evidence>
<name>A0AAV4BQW3_9GAST</name>